<feature type="transmembrane region" description="Helical" evidence="12">
    <location>
        <begin position="30"/>
        <end position="48"/>
    </location>
</feature>
<evidence type="ECO:0000256" key="5">
    <source>
        <dbReference type="ARBA" id="ARBA00022692"/>
    </source>
</evidence>
<evidence type="ECO:0000256" key="9">
    <source>
        <dbReference type="ARBA" id="ARBA00037295"/>
    </source>
</evidence>
<keyword evidence="15" id="KW-1185">Reference proteome</keyword>
<dbReference type="GO" id="GO:0015293">
    <property type="term" value="F:symporter activity"/>
    <property type="evidence" value="ECO:0007669"/>
    <property type="project" value="UniProtKB-KW"/>
</dbReference>
<protein>
    <recommendedName>
        <fullName evidence="10">Putative proline/betaine transporter</fullName>
    </recommendedName>
</protein>
<dbReference type="InterPro" id="IPR036259">
    <property type="entry name" value="MFS_trans_sf"/>
</dbReference>
<dbReference type="Pfam" id="PF07690">
    <property type="entry name" value="MFS_1"/>
    <property type="match status" value="1"/>
</dbReference>
<comment type="function">
    <text evidence="9">May be a proton symporter involved in the uptake of osmolytes such as proline and glycine betaine.</text>
</comment>
<sequence length="451" mass="49844">MKEVVNMQVYSQKRITSNIIKGSLGNMIEWFDWYIYASFAIYFAGSFFPDGDQTVELLSTAAVFAIGFLMRPFGSFIMGKFADRKGRRSALTLSVSIMATGSLLIAIIPTYQSIGIFAPLLLVCIRLVQGLSLGGEYGISATYLSEMATPGRRGYYASFQYVTLISGQLIALIVQIILQAMFSDGQLRAFGWRIPFAIGAVGAVIVLYLRLSMDETNQFKHAKQSKAARGTLRELLKYPNQVLTVIGLTFGGTIAFYTYTTYMQKYMINSLGLAPKLVTMINFAALLIFMSLQPLFGHLSDKIGRKPLLYWFGLGGTLLTVPIFLGLKSFDSPIASFLLMLSGLLIVSGYTSINAIVKAELFPTEIRALGVGFPYGLTVAIFGGSVEYVALWLKHIGHEDWFFYYVSAAAFVSFLVYVHMLETSKESKLEESTTIPVSQPEDPTITGPRDH</sequence>
<evidence type="ECO:0000256" key="1">
    <source>
        <dbReference type="ARBA" id="ARBA00004651"/>
    </source>
</evidence>
<evidence type="ECO:0000256" key="10">
    <source>
        <dbReference type="ARBA" id="ARBA00039918"/>
    </source>
</evidence>
<feature type="region of interest" description="Disordered" evidence="11">
    <location>
        <begin position="431"/>
        <end position="451"/>
    </location>
</feature>
<feature type="transmembrane region" description="Helical" evidence="12">
    <location>
        <begin position="114"/>
        <end position="134"/>
    </location>
</feature>
<dbReference type="PROSITE" id="PS50850">
    <property type="entry name" value="MFS"/>
    <property type="match status" value="1"/>
</dbReference>
<feature type="transmembrane region" description="Helical" evidence="12">
    <location>
        <begin position="333"/>
        <end position="357"/>
    </location>
</feature>
<evidence type="ECO:0000256" key="4">
    <source>
        <dbReference type="ARBA" id="ARBA00022475"/>
    </source>
</evidence>
<feature type="domain" description="Major facilitator superfamily (MFS) profile" evidence="13">
    <location>
        <begin position="18"/>
        <end position="425"/>
    </location>
</feature>
<name>A0A0R1KYA6_9LACO</name>
<evidence type="ECO:0000256" key="11">
    <source>
        <dbReference type="SAM" id="MobiDB-lite"/>
    </source>
</evidence>
<keyword evidence="7 12" id="KW-1133">Transmembrane helix</keyword>
<reference evidence="14 15" key="1">
    <citation type="journal article" date="2015" name="Genome Announc.">
        <title>Expanding the biotechnology potential of lactobacilli through comparative genomics of 213 strains and associated genera.</title>
        <authorList>
            <person name="Sun Z."/>
            <person name="Harris H.M."/>
            <person name="McCann A."/>
            <person name="Guo C."/>
            <person name="Argimon S."/>
            <person name="Zhang W."/>
            <person name="Yang X."/>
            <person name="Jeffery I.B."/>
            <person name="Cooney J.C."/>
            <person name="Kagawa T.F."/>
            <person name="Liu W."/>
            <person name="Song Y."/>
            <person name="Salvetti E."/>
            <person name="Wrobel A."/>
            <person name="Rasinkangas P."/>
            <person name="Parkhill J."/>
            <person name="Rea M.C."/>
            <person name="O'Sullivan O."/>
            <person name="Ritari J."/>
            <person name="Douillard F.P."/>
            <person name="Paul Ross R."/>
            <person name="Yang R."/>
            <person name="Briner A.E."/>
            <person name="Felis G.E."/>
            <person name="de Vos W.M."/>
            <person name="Barrangou R."/>
            <person name="Klaenhammer T.R."/>
            <person name="Caufield P.W."/>
            <person name="Cui Y."/>
            <person name="Zhang H."/>
            <person name="O'Toole P.W."/>
        </authorList>
    </citation>
    <scope>NUCLEOTIDE SEQUENCE [LARGE SCALE GENOMIC DNA]</scope>
    <source>
        <strain evidence="14 15">DSM 19904</strain>
    </source>
</reference>
<organism evidence="14 15">
    <name type="scientific">Lentilactobacillus sunkii DSM 19904</name>
    <dbReference type="NCBI Taxonomy" id="1423808"/>
    <lineage>
        <taxon>Bacteria</taxon>
        <taxon>Bacillati</taxon>
        <taxon>Bacillota</taxon>
        <taxon>Bacilli</taxon>
        <taxon>Lactobacillales</taxon>
        <taxon>Lactobacillaceae</taxon>
        <taxon>Lentilactobacillus</taxon>
    </lineage>
</organism>
<comment type="caution">
    <text evidence="14">The sequence shown here is derived from an EMBL/GenBank/DDBJ whole genome shotgun (WGS) entry which is preliminary data.</text>
</comment>
<feature type="transmembrane region" description="Helical" evidence="12">
    <location>
        <begin position="155"/>
        <end position="178"/>
    </location>
</feature>
<dbReference type="PROSITE" id="PS00217">
    <property type="entry name" value="SUGAR_TRANSPORT_2"/>
    <property type="match status" value="1"/>
</dbReference>
<dbReference type="SUPFAM" id="SSF103473">
    <property type="entry name" value="MFS general substrate transporter"/>
    <property type="match status" value="1"/>
</dbReference>
<dbReference type="EMBL" id="AZEA01000008">
    <property type="protein sequence ID" value="KRK88555.1"/>
    <property type="molecule type" value="Genomic_DNA"/>
</dbReference>
<feature type="transmembrane region" description="Helical" evidence="12">
    <location>
        <begin position="238"/>
        <end position="257"/>
    </location>
</feature>
<accession>A0A0R1KYA6</accession>
<dbReference type="GO" id="GO:0005886">
    <property type="term" value="C:plasma membrane"/>
    <property type="evidence" value="ECO:0007669"/>
    <property type="project" value="UniProtKB-SubCell"/>
</dbReference>
<evidence type="ECO:0000313" key="15">
    <source>
        <dbReference type="Proteomes" id="UP000051581"/>
    </source>
</evidence>
<feature type="transmembrane region" description="Helical" evidence="12">
    <location>
        <begin position="190"/>
        <end position="211"/>
    </location>
</feature>
<feature type="transmembrane region" description="Helical" evidence="12">
    <location>
        <begin position="369"/>
        <end position="390"/>
    </location>
</feature>
<dbReference type="PANTHER" id="PTHR43528">
    <property type="entry name" value="ALPHA-KETOGLUTARATE PERMEASE"/>
    <property type="match status" value="1"/>
</dbReference>
<keyword evidence="4" id="KW-1003">Cell membrane</keyword>
<evidence type="ECO:0000256" key="2">
    <source>
        <dbReference type="ARBA" id="ARBA00008240"/>
    </source>
</evidence>
<dbReference type="InterPro" id="IPR051084">
    <property type="entry name" value="H+-coupled_symporters"/>
</dbReference>
<evidence type="ECO:0000256" key="7">
    <source>
        <dbReference type="ARBA" id="ARBA00022989"/>
    </source>
</evidence>
<feature type="transmembrane region" description="Helical" evidence="12">
    <location>
        <begin position="90"/>
        <end position="108"/>
    </location>
</feature>
<feature type="transmembrane region" description="Helical" evidence="12">
    <location>
        <begin position="308"/>
        <end position="327"/>
    </location>
</feature>
<dbReference type="FunFam" id="1.20.1250.20:FF:000001">
    <property type="entry name" value="Dicarboxylate MFS transporter"/>
    <property type="match status" value="1"/>
</dbReference>
<feature type="transmembrane region" description="Helical" evidence="12">
    <location>
        <begin position="277"/>
        <end position="296"/>
    </location>
</feature>
<evidence type="ECO:0000256" key="3">
    <source>
        <dbReference type="ARBA" id="ARBA00022448"/>
    </source>
</evidence>
<gene>
    <name evidence="14" type="ORF">FD17_GL002424</name>
</gene>
<keyword evidence="5 12" id="KW-0812">Transmembrane</keyword>
<dbReference type="PATRIC" id="fig|1423808.3.peg.2475"/>
<proteinExistence type="inferred from homology"/>
<keyword evidence="3" id="KW-0813">Transport</keyword>
<dbReference type="Proteomes" id="UP000051581">
    <property type="component" value="Unassembled WGS sequence"/>
</dbReference>
<dbReference type="FunFam" id="1.20.1250.20:FF:000300">
    <property type="entry name" value="Dicarboxylate MFS transporter"/>
    <property type="match status" value="1"/>
</dbReference>
<dbReference type="Gene3D" id="1.20.1250.20">
    <property type="entry name" value="MFS general substrate transporter like domains"/>
    <property type="match status" value="2"/>
</dbReference>
<evidence type="ECO:0000259" key="13">
    <source>
        <dbReference type="PROSITE" id="PS50850"/>
    </source>
</evidence>
<comment type="subcellular location">
    <subcellularLocation>
        <location evidence="1">Cell membrane</location>
        <topology evidence="1">Multi-pass membrane protein</topology>
    </subcellularLocation>
</comment>
<evidence type="ECO:0000256" key="6">
    <source>
        <dbReference type="ARBA" id="ARBA00022847"/>
    </source>
</evidence>
<feature type="transmembrane region" description="Helical" evidence="12">
    <location>
        <begin position="60"/>
        <end position="78"/>
    </location>
</feature>
<dbReference type="CDD" id="cd17367">
    <property type="entry name" value="MFS_KgtP"/>
    <property type="match status" value="1"/>
</dbReference>
<dbReference type="AlphaFoldDB" id="A0A0R1KYA6"/>
<dbReference type="InterPro" id="IPR020846">
    <property type="entry name" value="MFS_dom"/>
</dbReference>
<evidence type="ECO:0000313" key="14">
    <source>
        <dbReference type="EMBL" id="KRK88555.1"/>
    </source>
</evidence>
<evidence type="ECO:0000256" key="8">
    <source>
        <dbReference type="ARBA" id="ARBA00023136"/>
    </source>
</evidence>
<dbReference type="InterPro" id="IPR011701">
    <property type="entry name" value="MFS"/>
</dbReference>
<evidence type="ECO:0000256" key="12">
    <source>
        <dbReference type="SAM" id="Phobius"/>
    </source>
</evidence>
<dbReference type="PANTHER" id="PTHR43528:SF5">
    <property type="entry name" value="PROLINE_BETAINE TRANSPORTER"/>
    <property type="match status" value="1"/>
</dbReference>
<keyword evidence="8 12" id="KW-0472">Membrane</keyword>
<comment type="similarity">
    <text evidence="2">Belongs to the major facilitator superfamily. Metabolite:H+ Symporter (MHS) family (TC 2.A.1.6) family.</text>
</comment>
<dbReference type="InterPro" id="IPR005829">
    <property type="entry name" value="Sugar_transporter_CS"/>
</dbReference>
<keyword evidence="6" id="KW-0769">Symport</keyword>
<feature type="transmembrane region" description="Helical" evidence="12">
    <location>
        <begin position="402"/>
        <end position="421"/>
    </location>
</feature>